<keyword evidence="2" id="KW-1185">Reference proteome</keyword>
<organism evidence="1 2">
    <name type="scientific">Arctium lappa</name>
    <name type="common">Greater burdock</name>
    <name type="synonym">Lappa major</name>
    <dbReference type="NCBI Taxonomy" id="4217"/>
    <lineage>
        <taxon>Eukaryota</taxon>
        <taxon>Viridiplantae</taxon>
        <taxon>Streptophyta</taxon>
        <taxon>Embryophyta</taxon>
        <taxon>Tracheophyta</taxon>
        <taxon>Spermatophyta</taxon>
        <taxon>Magnoliopsida</taxon>
        <taxon>eudicotyledons</taxon>
        <taxon>Gunneridae</taxon>
        <taxon>Pentapetalae</taxon>
        <taxon>asterids</taxon>
        <taxon>campanulids</taxon>
        <taxon>Asterales</taxon>
        <taxon>Asteraceae</taxon>
        <taxon>Carduoideae</taxon>
        <taxon>Cardueae</taxon>
        <taxon>Arctiinae</taxon>
        <taxon>Arctium</taxon>
    </lineage>
</organism>
<dbReference type="Proteomes" id="UP001055879">
    <property type="component" value="Linkage Group LG08"/>
</dbReference>
<protein>
    <submittedName>
        <fullName evidence="1">Uncharacterized protein</fullName>
    </submittedName>
</protein>
<reference evidence="1 2" key="2">
    <citation type="journal article" date="2022" name="Mol. Ecol. Resour.">
        <title>The genomes of chicory, endive, great burdock and yacon provide insights into Asteraceae paleo-polyploidization history and plant inulin production.</title>
        <authorList>
            <person name="Fan W."/>
            <person name="Wang S."/>
            <person name="Wang H."/>
            <person name="Wang A."/>
            <person name="Jiang F."/>
            <person name="Liu H."/>
            <person name="Zhao H."/>
            <person name="Xu D."/>
            <person name="Zhang Y."/>
        </authorList>
    </citation>
    <scope>NUCLEOTIDE SEQUENCE [LARGE SCALE GENOMIC DNA]</scope>
    <source>
        <strain evidence="2">cv. Niubang</strain>
    </source>
</reference>
<accession>A0ACB9A901</accession>
<evidence type="ECO:0000313" key="1">
    <source>
        <dbReference type="EMBL" id="KAI3706415.1"/>
    </source>
</evidence>
<comment type="caution">
    <text evidence="1">The sequence shown here is derived from an EMBL/GenBank/DDBJ whole genome shotgun (WGS) entry which is preliminary data.</text>
</comment>
<sequence>MEEMRRRDEVRRKEHQEMMEMVTKLTQKHKNEIDVSTTDIPNPNVTGSRLAAALFGSWCIAGTAVNHHLRLLSQMTLGPFTLIGKSYNSLFTTSIVIVTTTVSTKLLIFGTFFNYKLDGTQRW</sequence>
<name>A0ACB9A901_ARCLA</name>
<proteinExistence type="predicted"/>
<dbReference type="EMBL" id="CM042054">
    <property type="protein sequence ID" value="KAI3706415.1"/>
    <property type="molecule type" value="Genomic_DNA"/>
</dbReference>
<gene>
    <name evidence="1" type="ORF">L6452_24142</name>
</gene>
<reference evidence="2" key="1">
    <citation type="journal article" date="2022" name="Mol. Ecol. Resour.">
        <title>The genomes of chicory, endive, great burdock and yacon provide insights into Asteraceae palaeo-polyploidization history and plant inulin production.</title>
        <authorList>
            <person name="Fan W."/>
            <person name="Wang S."/>
            <person name="Wang H."/>
            <person name="Wang A."/>
            <person name="Jiang F."/>
            <person name="Liu H."/>
            <person name="Zhao H."/>
            <person name="Xu D."/>
            <person name="Zhang Y."/>
        </authorList>
    </citation>
    <scope>NUCLEOTIDE SEQUENCE [LARGE SCALE GENOMIC DNA]</scope>
    <source>
        <strain evidence="2">cv. Niubang</strain>
    </source>
</reference>
<evidence type="ECO:0000313" key="2">
    <source>
        <dbReference type="Proteomes" id="UP001055879"/>
    </source>
</evidence>